<dbReference type="EMBL" id="AMZY02000007">
    <property type="protein sequence ID" value="EMS34076.1"/>
    <property type="molecule type" value="Genomic_DNA"/>
</dbReference>
<organism evidence="1 2">
    <name type="scientific">Mariniradius saccharolyticus AK6</name>
    <dbReference type="NCBI Taxonomy" id="1239962"/>
    <lineage>
        <taxon>Bacteria</taxon>
        <taxon>Pseudomonadati</taxon>
        <taxon>Bacteroidota</taxon>
        <taxon>Cytophagia</taxon>
        <taxon>Cytophagales</taxon>
        <taxon>Cyclobacteriaceae</taxon>
        <taxon>Mariniradius</taxon>
    </lineage>
</organism>
<comment type="caution">
    <text evidence="1">The sequence shown here is derived from an EMBL/GenBank/DDBJ whole genome shotgun (WGS) entry which is preliminary data.</text>
</comment>
<reference evidence="1" key="1">
    <citation type="submission" date="2013-01" db="EMBL/GenBank/DDBJ databases">
        <title>Genome assembly of Mariniradius saccharolyticus AK6.</title>
        <authorList>
            <person name="Vaidya B."/>
            <person name="Khatri I."/>
            <person name="Tanuku N.R.S."/>
            <person name="Subramanian S."/>
            <person name="Pinnaka A."/>
        </authorList>
    </citation>
    <scope>NUCLEOTIDE SEQUENCE [LARGE SCALE GENOMIC DNA]</scope>
    <source>
        <strain evidence="1">AK6</strain>
    </source>
</reference>
<keyword evidence="2" id="KW-1185">Reference proteome</keyword>
<dbReference type="Proteomes" id="UP000010953">
    <property type="component" value="Unassembled WGS sequence"/>
</dbReference>
<evidence type="ECO:0000313" key="2">
    <source>
        <dbReference type="Proteomes" id="UP000010953"/>
    </source>
</evidence>
<dbReference type="STRING" id="1239962.C943_03892"/>
<evidence type="ECO:0000313" key="1">
    <source>
        <dbReference type="EMBL" id="EMS34076.1"/>
    </source>
</evidence>
<accession>M7YA70</accession>
<proteinExistence type="predicted"/>
<dbReference type="InParanoid" id="M7YA70"/>
<dbReference type="AlphaFoldDB" id="M7YA70"/>
<gene>
    <name evidence="1" type="ORF">C943_03892</name>
</gene>
<protein>
    <submittedName>
        <fullName evidence="1">Uncharacterized protein</fullName>
    </submittedName>
</protein>
<sequence>MKGKVYFPSDFAYTHVFRPTWMGHHIKECANTVFTGLGKDFHYSDNFIRNKKQFFRRTKCAAIF</sequence>
<name>M7YA70_9BACT</name>